<dbReference type="Proteomes" id="UP000270094">
    <property type="component" value="Unassembled WGS sequence"/>
</dbReference>
<name>A0A3P7KMU0_STRVU</name>
<evidence type="ECO:0000256" key="1">
    <source>
        <dbReference type="SAM" id="MobiDB-lite"/>
    </source>
</evidence>
<dbReference type="OrthoDB" id="442460at2759"/>
<dbReference type="AlphaFoldDB" id="A0A3P7KMU0"/>
<feature type="region of interest" description="Disordered" evidence="1">
    <location>
        <begin position="258"/>
        <end position="301"/>
    </location>
</feature>
<dbReference type="EMBL" id="UYYB01009682">
    <property type="protein sequence ID" value="VDM68682.1"/>
    <property type="molecule type" value="Genomic_DNA"/>
</dbReference>
<gene>
    <name evidence="2" type="ORF">SVUK_LOCUS3680</name>
</gene>
<feature type="region of interest" description="Disordered" evidence="1">
    <location>
        <begin position="45"/>
        <end position="68"/>
    </location>
</feature>
<evidence type="ECO:0000313" key="2">
    <source>
        <dbReference type="EMBL" id="VDM68682.1"/>
    </source>
</evidence>
<reference evidence="2 3" key="1">
    <citation type="submission" date="2018-11" db="EMBL/GenBank/DDBJ databases">
        <authorList>
            <consortium name="Pathogen Informatics"/>
        </authorList>
    </citation>
    <scope>NUCLEOTIDE SEQUENCE [LARGE SCALE GENOMIC DNA]</scope>
</reference>
<sequence length="321" mass="34960">MDFSFIPPFFHLLVTYTPEQWLELLRTIHLFINPDSDCDTAPYRFRPPEPRPVNPKIPRLAGKSQSESSIEELDAVPQFGRRVTSVNPQLYENGQSPAVMVDAASSVHGGHYDQRYISVGVAKQNMSHIVPMKGRNFSPVIAQNTVMQMQSPNAQTQYVMAAGAHGTPLRTQQVVVQTASPRGQVVYQVAPSSHQASLIRQVTPDKTKGNTQLLIVNHGSPGRIPGVVSTPQPTLATLKRPVRSSRLRKEVETIALDDDDETCGAKASSSSSSGEHGENGVGNNGNGEPSEKKARIDESIRDEVLLVFPPGETGAVSCEYL</sequence>
<evidence type="ECO:0000313" key="3">
    <source>
        <dbReference type="Proteomes" id="UP000270094"/>
    </source>
</evidence>
<keyword evidence="3" id="KW-1185">Reference proteome</keyword>
<proteinExistence type="predicted"/>
<protein>
    <submittedName>
        <fullName evidence="2">Uncharacterized protein</fullName>
    </submittedName>
</protein>
<accession>A0A3P7KMU0</accession>
<organism evidence="2 3">
    <name type="scientific">Strongylus vulgaris</name>
    <name type="common">Blood worm</name>
    <dbReference type="NCBI Taxonomy" id="40348"/>
    <lineage>
        <taxon>Eukaryota</taxon>
        <taxon>Metazoa</taxon>
        <taxon>Ecdysozoa</taxon>
        <taxon>Nematoda</taxon>
        <taxon>Chromadorea</taxon>
        <taxon>Rhabditida</taxon>
        <taxon>Rhabditina</taxon>
        <taxon>Rhabditomorpha</taxon>
        <taxon>Strongyloidea</taxon>
        <taxon>Strongylidae</taxon>
        <taxon>Strongylus</taxon>
    </lineage>
</organism>
<feature type="compositionally biased region" description="Basic and acidic residues" evidence="1">
    <location>
        <begin position="289"/>
        <end position="301"/>
    </location>
</feature>